<feature type="region of interest" description="Disordered" evidence="1">
    <location>
        <begin position="337"/>
        <end position="357"/>
    </location>
</feature>
<sequence length="396" mass="41635">MDPQFGTAVPPSSNGVQASPTVASSSTANANQSRPTEVQLEFADQYAELAARLLAGYTSCEFADFQLQFNHADGQQSHYSLHALVVSRAPLLLQLLRGLMSSQPRPPMPILPLSSPDTAVTAGALSLLLAALYSPDVLTHVDSINAPDFLATAVYFGLTRFADLAYQFCEESVRKAKTADEIAGWVAYIDRDGVTPQHQQASGSNGDSRASTPLQGMMNGGLPMPGSPASPAAARGGNLNGVAGGGGGPPPASYEGRLLAVLLDRILRLPSETGAFVSSSPTTTTAGPAAQAQLVEVLKPLPFDIFKRVIEDSRFEVPSDMDRFNFAKKVVAARKQHHLSTATSSPPGTPRSNTSGGGLAEFEEAVVMQFGSAGSSAVTVLRKPRKPTLWKVSNAM</sequence>
<feature type="compositionally biased region" description="Low complexity" evidence="1">
    <location>
        <begin position="220"/>
        <end position="237"/>
    </location>
</feature>
<dbReference type="PANTHER" id="PTHR47369:SF2">
    <property type="entry name" value="BTB_POZ DOMAIN-CONTAINING PROTEIN 2"/>
    <property type="match status" value="1"/>
</dbReference>
<organism evidence="2 3">
    <name type="scientific">Rhodotorula mucilaginosa</name>
    <name type="common">Yeast</name>
    <name type="synonym">Rhodotorula rubra</name>
    <dbReference type="NCBI Taxonomy" id="5537"/>
    <lineage>
        <taxon>Eukaryota</taxon>
        <taxon>Fungi</taxon>
        <taxon>Dikarya</taxon>
        <taxon>Basidiomycota</taxon>
        <taxon>Pucciniomycotina</taxon>
        <taxon>Microbotryomycetes</taxon>
        <taxon>Sporidiobolales</taxon>
        <taxon>Sporidiobolaceae</taxon>
        <taxon>Rhodotorula</taxon>
    </lineage>
</organism>
<keyword evidence="3" id="KW-1185">Reference proteome</keyword>
<reference evidence="2 3" key="1">
    <citation type="submission" date="2020-11" db="EMBL/GenBank/DDBJ databases">
        <title>Kefir isolates.</title>
        <authorList>
            <person name="Marcisauskas S."/>
            <person name="Kim Y."/>
            <person name="Blasche S."/>
        </authorList>
    </citation>
    <scope>NUCLEOTIDE SEQUENCE [LARGE SCALE GENOMIC DNA]</scope>
    <source>
        <strain evidence="2 3">KR</strain>
    </source>
</reference>
<dbReference type="PANTHER" id="PTHR47369">
    <property type="entry name" value="BTB/POZ DOMAIN-CONTAINING PROTEIN"/>
    <property type="match status" value="1"/>
</dbReference>
<evidence type="ECO:0000256" key="1">
    <source>
        <dbReference type="SAM" id="MobiDB-lite"/>
    </source>
</evidence>
<dbReference type="Proteomes" id="UP000777482">
    <property type="component" value="Unassembled WGS sequence"/>
</dbReference>
<feature type="compositionally biased region" description="Polar residues" evidence="1">
    <location>
        <begin position="339"/>
        <end position="354"/>
    </location>
</feature>
<feature type="compositionally biased region" description="Gly residues" evidence="1">
    <location>
        <begin position="238"/>
        <end position="247"/>
    </location>
</feature>
<gene>
    <name evidence="2" type="ORF">C6P46_005906</name>
</gene>
<feature type="region of interest" description="Disordered" evidence="1">
    <location>
        <begin position="195"/>
        <end position="248"/>
    </location>
</feature>
<feature type="compositionally biased region" description="Polar residues" evidence="1">
    <location>
        <begin position="196"/>
        <end position="214"/>
    </location>
</feature>
<proteinExistence type="predicted"/>
<dbReference type="OrthoDB" id="6359943at2759"/>
<feature type="region of interest" description="Disordered" evidence="1">
    <location>
        <begin position="1"/>
        <end position="35"/>
    </location>
</feature>
<evidence type="ECO:0008006" key="4">
    <source>
        <dbReference type="Google" id="ProtNLM"/>
    </source>
</evidence>
<dbReference type="AlphaFoldDB" id="A0A9P6W774"/>
<comment type="caution">
    <text evidence="2">The sequence shown here is derived from an EMBL/GenBank/DDBJ whole genome shotgun (WGS) entry which is preliminary data.</text>
</comment>
<dbReference type="Gene3D" id="3.30.710.10">
    <property type="entry name" value="Potassium Channel Kv1.1, Chain A"/>
    <property type="match status" value="1"/>
</dbReference>
<evidence type="ECO:0000313" key="2">
    <source>
        <dbReference type="EMBL" id="KAG0665812.1"/>
    </source>
</evidence>
<dbReference type="InterPro" id="IPR011333">
    <property type="entry name" value="SKP1/BTB/POZ_sf"/>
</dbReference>
<feature type="compositionally biased region" description="Polar residues" evidence="1">
    <location>
        <begin position="10"/>
        <end position="35"/>
    </location>
</feature>
<accession>A0A9P6W774</accession>
<evidence type="ECO:0000313" key="3">
    <source>
        <dbReference type="Proteomes" id="UP000777482"/>
    </source>
</evidence>
<dbReference type="EMBL" id="PUHQ01000007">
    <property type="protein sequence ID" value="KAG0665812.1"/>
    <property type="molecule type" value="Genomic_DNA"/>
</dbReference>
<protein>
    <recommendedName>
        <fullName evidence="4">BTB domain-containing protein</fullName>
    </recommendedName>
</protein>
<name>A0A9P6W774_RHOMI</name>